<dbReference type="Proteomes" id="UP000274822">
    <property type="component" value="Unassembled WGS sequence"/>
</dbReference>
<comment type="caution">
    <text evidence="2">The sequence shown here is derived from an EMBL/GenBank/DDBJ whole genome shotgun (WGS) entry which is preliminary data.</text>
</comment>
<dbReference type="Gene3D" id="3.30.710.10">
    <property type="entry name" value="Potassium Channel Kv1.1, Chain A"/>
    <property type="match status" value="1"/>
</dbReference>
<evidence type="ECO:0000313" key="2">
    <source>
        <dbReference type="EMBL" id="RUS33051.1"/>
    </source>
</evidence>
<dbReference type="SUPFAM" id="SSF54695">
    <property type="entry name" value="POZ domain"/>
    <property type="match status" value="1"/>
</dbReference>
<dbReference type="AlphaFoldDB" id="A0A433QTE1"/>
<dbReference type="CDD" id="cd18186">
    <property type="entry name" value="BTB_POZ_ZBTB_KLHL-like"/>
    <property type="match status" value="1"/>
</dbReference>
<keyword evidence="3" id="KW-1185">Reference proteome</keyword>
<organism evidence="2 3">
    <name type="scientific">Jimgerdemannia flammicorona</name>
    <dbReference type="NCBI Taxonomy" id="994334"/>
    <lineage>
        <taxon>Eukaryota</taxon>
        <taxon>Fungi</taxon>
        <taxon>Fungi incertae sedis</taxon>
        <taxon>Mucoromycota</taxon>
        <taxon>Mucoromycotina</taxon>
        <taxon>Endogonomycetes</taxon>
        <taxon>Endogonales</taxon>
        <taxon>Endogonaceae</taxon>
        <taxon>Jimgerdemannia</taxon>
    </lineage>
</organism>
<dbReference type="InterPro" id="IPR011333">
    <property type="entry name" value="SKP1/BTB/POZ_sf"/>
</dbReference>
<dbReference type="PROSITE" id="PS50097">
    <property type="entry name" value="BTB"/>
    <property type="match status" value="1"/>
</dbReference>
<name>A0A433QTE1_9FUNG</name>
<dbReference type="Pfam" id="PF00651">
    <property type="entry name" value="BTB"/>
    <property type="match status" value="1"/>
</dbReference>
<sequence length="212" mass="25550">MHHSEGVTMNYMYYLDQRYEYSTLPYNYQNTFPAMRPVSMPPIQALPTPPLHECPSLDKELTFSPDGMTVFTESQQAPLIYYIHQLRTSHSHHMWNKWTATCYFFSRQVNTFWPAHRPYLAAQSLYFRTIFERHQLNGQFWELEVPHQEVFSGVYEYLYTGDVDEWLRKWFTTTEQVRSSWELVKFLELVDLPEKVSRRARMELEAVRLTRK</sequence>
<proteinExistence type="predicted"/>
<evidence type="ECO:0000313" key="3">
    <source>
        <dbReference type="Proteomes" id="UP000274822"/>
    </source>
</evidence>
<evidence type="ECO:0000259" key="1">
    <source>
        <dbReference type="PROSITE" id="PS50097"/>
    </source>
</evidence>
<dbReference type="InterPro" id="IPR000210">
    <property type="entry name" value="BTB/POZ_dom"/>
</dbReference>
<reference evidence="2 3" key="1">
    <citation type="journal article" date="2018" name="New Phytol.">
        <title>Phylogenomics of Endogonaceae and evolution of mycorrhizas within Mucoromycota.</title>
        <authorList>
            <person name="Chang Y."/>
            <person name="Desiro A."/>
            <person name="Na H."/>
            <person name="Sandor L."/>
            <person name="Lipzen A."/>
            <person name="Clum A."/>
            <person name="Barry K."/>
            <person name="Grigoriev I.V."/>
            <person name="Martin F.M."/>
            <person name="Stajich J.E."/>
            <person name="Smith M.E."/>
            <person name="Bonito G."/>
            <person name="Spatafora J.W."/>
        </authorList>
    </citation>
    <scope>NUCLEOTIDE SEQUENCE [LARGE SCALE GENOMIC DNA]</scope>
    <source>
        <strain evidence="2 3">AD002</strain>
    </source>
</reference>
<gene>
    <name evidence="2" type="ORF">BC938DRAFT_473320</name>
</gene>
<accession>A0A433QTE1</accession>
<dbReference type="EMBL" id="RBNJ01001544">
    <property type="protein sequence ID" value="RUS33051.1"/>
    <property type="molecule type" value="Genomic_DNA"/>
</dbReference>
<protein>
    <recommendedName>
        <fullName evidence="1">BTB domain-containing protein</fullName>
    </recommendedName>
</protein>
<feature type="domain" description="BTB" evidence="1">
    <location>
        <begin position="115"/>
        <end position="164"/>
    </location>
</feature>